<dbReference type="EMBL" id="JAESDN010000010">
    <property type="protein sequence ID" value="KAG7044546.1"/>
    <property type="molecule type" value="Genomic_DNA"/>
</dbReference>
<proteinExistence type="predicted"/>
<keyword evidence="3" id="KW-1185">Reference proteome</keyword>
<feature type="compositionally biased region" description="Basic residues" evidence="1">
    <location>
        <begin position="90"/>
        <end position="101"/>
    </location>
</feature>
<feature type="region of interest" description="Disordered" evidence="1">
    <location>
        <begin position="74"/>
        <end position="101"/>
    </location>
</feature>
<organism evidence="2 3">
    <name type="scientific">Colletotrichum scovillei</name>
    <dbReference type="NCBI Taxonomy" id="1209932"/>
    <lineage>
        <taxon>Eukaryota</taxon>
        <taxon>Fungi</taxon>
        <taxon>Dikarya</taxon>
        <taxon>Ascomycota</taxon>
        <taxon>Pezizomycotina</taxon>
        <taxon>Sordariomycetes</taxon>
        <taxon>Hypocreomycetidae</taxon>
        <taxon>Glomerellales</taxon>
        <taxon>Glomerellaceae</taxon>
        <taxon>Colletotrichum</taxon>
        <taxon>Colletotrichum acutatum species complex</taxon>
    </lineage>
</organism>
<dbReference type="AlphaFoldDB" id="A0A9P7U6Y2"/>
<accession>A0A9P7U6Y2</accession>
<evidence type="ECO:0000313" key="3">
    <source>
        <dbReference type="Proteomes" id="UP000699042"/>
    </source>
</evidence>
<feature type="compositionally biased region" description="Basic and acidic residues" evidence="1">
    <location>
        <begin position="74"/>
        <end position="83"/>
    </location>
</feature>
<reference evidence="2" key="1">
    <citation type="submission" date="2021-05" db="EMBL/GenBank/DDBJ databases">
        <title>Comparative genomics of three Colletotrichum scovillei strains and genetic complementation revealed genes involved fungal growth and virulence on chili pepper.</title>
        <authorList>
            <person name="Hsieh D.-K."/>
            <person name="Chuang S.-C."/>
            <person name="Chen C.-Y."/>
            <person name="Chao Y.-T."/>
            <person name="Lu M.-Y.J."/>
            <person name="Lee M.-H."/>
            <person name="Shih M.-C."/>
        </authorList>
    </citation>
    <scope>NUCLEOTIDE SEQUENCE</scope>
    <source>
        <strain evidence="2">Coll-153</strain>
    </source>
</reference>
<evidence type="ECO:0000256" key="1">
    <source>
        <dbReference type="SAM" id="MobiDB-lite"/>
    </source>
</evidence>
<evidence type="ECO:0000313" key="2">
    <source>
        <dbReference type="EMBL" id="KAG7044546.1"/>
    </source>
</evidence>
<sequence>MDDESAIKSRSVASVSRLLTDPLLEHESRQSRRSGRSSRGEKGSGYGVENLYVKTSRTRTGLIDMSYVYMPERTRPSHKETDSHVTSVTWRKRSRGTHTRF</sequence>
<comment type="caution">
    <text evidence="2">The sequence shown here is derived from an EMBL/GenBank/DDBJ whole genome shotgun (WGS) entry which is preliminary data.</text>
</comment>
<gene>
    <name evidence="2" type="ORF">JMJ77_004008</name>
</gene>
<protein>
    <submittedName>
        <fullName evidence="2">Uncharacterized protein</fullName>
    </submittedName>
</protein>
<feature type="region of interest" description="Disordered" evidence="1">
    <location>
        <begin position="1"/>
        <end position="52"/>
    </location>
</feature>
<dbReference type="Proteomes" id="UP000699042">
    <property type="component" value="Unassembled WGS sequence"/>
</dbReference>
<name>A0A9P7U6Y2_9PEZI</name>